<accession>A0A916WD31</accession>
<keyword evidence="1" id="KW-0808">Transferase</keyword>
<dbReference type="InterPro" id="IPR005835">
    <property type="entry name" value="NTP_transferase_dom"/>
</dbReference>
<dbReference type="PANTHER" id="PTHR43584">
    <property type="entry name" value="NUCLEOTIDYL TRANSFERASE"/>
    <property type="match status" value="1"/>
</dbReference>
<protein>
    <submittedName>
        <fullName evidence="4">Mannose-1-phosphate guanylyltransferase</fullName>
    </submittedName>
</protein>
<comment type="caution">
    <text evidence="4">The sequence shown here is derived from an EMBL/GenBank/DDBJ whole genome shotgun (WGS) entry which is preliminary data.</text>
</comment>
<dbReference type="InterPro" id="IPR029044">
    <property type="entry name" value="Nucleotide-diphossugar_trans"/>
</dbReference>
<dbReference type="AlphaFoldDB" id="A0A916WD31"/>
<dbReference type="InterPro" id="IPR050065">
    <property type="entry name" value="GlmU-like"/>
</dbReference>
<dbReference type="Pfam" id="PF00483">
    <property type="entry name" value="NTP_transferase"/>
    <property type="match status" value="1"/>
</dbReference>
<organism evidence="4 5">
    <name type="scientific">Polaromonas eurypsychrophila</name>
    <dbReference type="NCBI Taxonomy" id="1614635"/>
    <lineage>
        <taxon>Bacteria</taxon>
        <taxon>Pseudomonadati</taxon>
        <taxon>Pseudomonadota</taxon>
        <taxon>Betaproteobacteria</taxon>
        <taxon>Burkholderiales</taxon>
        <taxon>Comamonadaceae</taxon>
        <taxon>Polaromonas</taxon>
    </lineage>
</organism>
<gene>
    <name evidence="4" type="ORF">GCM10011496_08410</name>
</gene>
<evidence type="ECO:0000313" key="5">
    <source>
        <dbReference type="Proteomes" id="UP000620596"/>
    </source>
</evidence>
<proteinExistence type="predicted"/>
<dbReference type="CDD" id="cd06422">
    <property type="entry name" value="NTP_transferase_like_1"/>
    <property type="match status" value="1"/>
</dbReference>
<dbReference type="NCBIfam" id="NF045761">
    <property type="entry name" value="NAMPUrTaseMurU"/>
    <property type="match status" value="1"/>
</dbReference>
<reference evidence="4" key="1">
    <citation type="journal article" date="2014" name="Int. J. Syst. Evol. Microbiol.">
        <title>Complete genome sequence of Corynebacterium casei LMG S-19264T (=DSM 44701T), isolated from a smear-ripened cheese.</title>
        <authorList>
            <consortium name="US DOE Joint Genome Institute (JGI-PGF)"/>
            <person name="Walter F."/>
            <person name="Albersmeier A."/>
            <person name="Kalinowski J."/>
            <person name="Ruckert C."/>
        </authorList>
    </citation>
    <scope>NUCLEOTIDE SEQUENCE</scope>
    <source>
        <strain evidence="4">CGMCC 1.15322</strain>
    </source>
</reference>
<dbReference type="Gene3D" id="3.90.550.10">
    <property type="entry name" value="Spore Coat Polysaccharide Biosynthesis Protein SpsA, Chain A"/>
    <property type="match status" value="1"/>
</dbReference>
<name>A0A916WD31_9BURK</name>
<keyword evidence="2 4" id="KW-0548">Nucleotidyltransferase</keyword>
<evidence type="ECO:0000313" key="4">
    <source>
        <dbReference type="EMBL" id="GGA89906.1"/>
    </source>
</evidence>
<reference evidence="4" key="2">
    <citation type="submission" date="2020-09" db="EMBL/GenBank/DDBJ databases">
        <authorList>
            <person name="Sun Q."/>
            <person name="Zhou Y."/>
        </authorList>
    </citation>
    <scope>NUCLEOTIDE SEQUENCE</scope>
    <source>
        <strain evidence="4">CGMCC 1.15322</strain>
    </source>
</reference>
<evidence type="ECO:0000256" key="1">
    <source>
        <dbReference type="ARBA" id="ARBA00022679"/>
    </source>
</evidence>
<evidence type="ECO:0000256" key="2">
    <source>
        <dbReference type="ARBA" id="ARBA00022695"/>
    </source>
</evidence>
<dbReference type="EMBL" id="BMIG01000002">
    <property type="protein sequence ID" value="GGA89906.1"/>
    <property type="molecule type" value="Genomic_DNA"/>
</dbReference>
<sequence>MTLQALILAAGRGDRMRPLTDATPKPLLQVRGKPLIAWHLEKLAATGVKEVVINTAWLEAQFPAALGDGSAFGLRIRYSHEGAQFGGALETAGGIATALPLLEDAPFWLVAGDVFMPEFGFPVSDAHRFAASSALAHIYMVPNPPHNPNGDFGISEGGLALSRATEQFTYSTVGLYHPALFRNTPAGQKAALAPLLRRAMQDGQVTAALYSGPWTDVGTPERLAELNTTR</sequence>
<dbReference type="SUPFAM" id="SSF53448">
    <property type="entry name" value="Nucleotide-diphospho-sugar transferases"/>
    <property type="match status" value="1"/>
</dbReference>
<evidence type="ECO:0000259" key="3">
    <source>
        <dbReference type="Pfam" id="PF00483"/>
    </source>
</evidence>
<dbReference type="Proteomes" id="UP000620596">
    <property type="component" value="Unassembled WGS sequence"/>
</dbReference>
<dbReference type="InterPro" id="IPR054790">
    <property type="entry name" value="MurU"/>
</dbReference>
<dbReference type="GO" id="GO:0016779">
    <property type="term" value="F:nucleotidyltransferase activity"/>
    <property type="evidence" value="ECO:0007669"/>
    <property type="project" value="UniProtKB-KW"/>
</dbReference>
<dbReference type="PANTHER" id="PTHR43584:SF8">
    <property type="entry name" value="N-ACETYLMURAMATE ALPHA-1-PHOSPHATE URIDYLYLTRANSFERASE"/>
    <property type="match status" value="1"/>
</dbReference>
<feature type="domain" description="Nucleotidyl transferase" evidence="3">
    <location>
        <begin position="5"/>
        <end position="227"/>
    </location>
</feature>
<dbReference type="RefSeq" id="WP_188706889.1">
    <property type="nucleotide sequence ID" value="NZ_BMIG01000002.1"/>
</dbReference>
<keyword evidence="5" id="KW-1185">Reference proteome</keyword>